<keyword evidence="4 12" id="KW-0808">Transferase</keyword>
<evidence type="ECO:0000256" key="5">
    <source>
        <dbReference type="ARBA" id="ARBA00022741"/>
    </source>
</evidence>
<proteinExistence type="inferred from homology"/>
<comment type="caution">
    <text evidence="16">The sequence shown here is derived from an EMBL/GenBank/DDBJ whole genome shotgun (WGS) entry which is preliminary data.</text>
</comment>
<dbReference type="Pfam" id="PF00349">
    <property type="entry name" value="Hexokinase_1"/>
    <property type="match status" value="1"/>
</dbReference>
<feature type="domain" description="Hexokinase C-terminal" evidence="15">
    <location>
        <begin position="282"/>
        <end position="520"/>
    </location>
</feature>
<name>A0A8J5R4N4_ZIZPA</name>
<sequence>MGFGEAAPRERESSSAHGPREAKRSCRGAMAALRLLLPPSTNNVSPFFLSTFSFGSLSIRPREIGIMAAVAEQVVADLREKCATPASLLRDVASAMAGEMSAGLEEEGGSKVKMLLSYVDKLPTGREEGLFYGLDLGGTNFRVLKVQLGGTKKRVVDCESREVTIPPHLMSGTSSELFGFIASELAEFVADEEEESTDLLNGKKRELGFTFSFPVRQTSVASGTLVKWTKAFSIDDAVGKDVVAELQTAMEKQGLDMHVAALINDAVGTLAGARYYDEDVVAGIIFGTGTNAAYVEKANAIPKWEENLPNSGDMVINMEWGNFFSCHLPVTEFDQELDKESLNPGEQIYEKLISGMYLGEIVRRVLLKMSLQSGIFGDNDHCKLNKQFHLRTPHISTMHHDETPDLKIVSEKLHEILGITDTSLETRKMVVEICDIVARRAARLAAAGVAGILLKLDRNGSVDNQRSVIAIDGGLFEHYTKFSECLESTLDELLGVEVSKSVTVKHANDGSGIGAALIAASQSR</sequence>
<evidence type="ECO:0000259" key="15">
    <source>
        <dbReference type="Pfam" id="PF03727"/>
    </source>
</evidence>
<protein>
    <recommendedName>
        <fullName evidence="12">Phosphotransferase</fullName>
        <ecNumber evidence="12">2.7.1.-</ecNumber>
    </recommendedName>
</protein>
<keyword evidence="8 12" id="KW-0324">Glycolysis</keyword>
<evidence type="ECO:0000256" key="1">
    <source>
        <dbReference type="ARBA" id="ARBA00004888"/>
    </source>
</evidence>
<dbReference type="GO" id="GO:0009749">
    <property type="term" value="P:response to glucose"/>
    <property type="evidence" value="ECO:0007669"/>
    <property type="project" value="UniProtKB-ARBA"/>
</dbReference>
<dbReference type="AlphaFoldDB" id="A0A8J5R4N4"/>
<dbReference type="EMBL" id="JAAALK010000290">
    <property type="protein sequence ID" value="KAG8045941.1"/>
    <property type="molecule type" value="Genomic_DNA"/>
</dbReference>
<accession>A0A8J5R4N4</accession>
<dbReference type="InterPro" id="IPR022673">
    <property type="entry name" value="Hexokinase_C"/>
</dbReference>
<evidence type="ECO:0000256" key="6">
    <source>
        <dbReference type="ARBA" id="ARBA00022777"/>
    </source>
</evidence>
<feature type="compositionally biased region" description="Basic and acidic residues" evidence="13">
    <location>
        <begin position="7"/>
        <end position="23"/>
    </location>
</feature>
<dbReference type="GO" id="GO:0005829">
    <property type="term" value="C:cytosol"/>
    <property type="evidence" value="ECO:0007669"/>
    <property type="project" value="TreeGrafter"/>
</dbReference>
<keyword evidence="6 12" id="KW-0418">Kinase</keyword>
<dbReference type="GO" id="GO:0005524">
    <property type="term" value="F:ATP binding"/>
    <property type="evidence" value="ECO:0007669"/>
    <property type="project" value="UniProtKB-UniRule"/>
</dbReference>
<dbReference type="FunFam" id="3.40.367.20:FF:000003">
    <property type="entry name" value="Phosphotransferase"/>
    <property type="match status" value="1"/>
</dbReference>
<dbReference type="FunFam" id="3.30.420.40:FF:000034">
    <property type="entry name" value="Phosphotransferase"/>
    <property type="match status" value="1"/>
</dbReference>
<dbReference type="PANTHER" id="PTHR19443:SF17">
    <property type="entry name" value="HEXOKINASE-8"/>
    <property type="match status" value="1"/>
</dbReference>
<dbReference type="GO" id="GO:0001678">
    <property type="term" value="P:intracellular glucose homeostasis"/>
    <property type="evidence" value="ECO:0007669"/>
    <property type="project" value="InterPro"/>
</dbReference>
<evidence type="ECO:0000313" key="16">
    <source>
        <dbReference type="EMBL" id="KAG8045941.1"/>
    </source>
</evidence>
<dbReference type="CDD" id="cd24020">
    <property type="entry name" value="ASKHA_NBD_HK_plant"/>
    <property type="match status" value="1"/>
</dbReference>
<evidence type="ECO:0000259" key="14">
    <source>
        <dbReference type="Pfam" id="PF00349"/>
    </source>
</evidence>
<dbReference type="Pfam" id="PF03727">
    <property type="entry name" value="Hexokinase_2"/>
    <property type="match status" value="1"/>
</dbReference>
<dbReference type="InterPro" id="IPR001312">
    <property type="entry name" value="Hexokinase"/>
</dbReference>
<dbReference type="GO" id="GO:0006096">
    <property type="term" value="P:glycolytic process"/>
    <property type="evidence" value="ECO:0007669"/>
    <property type="project" value="UniProtKB-UniPathway"/>
</dbReference>
<dbReference type="GO" id="GO:0008865">
    <property type="term" value="F:fructokinase activity"/>
    <property type="evidence" value="ECO:0007669"/>
    <property type="project" value="TreeGrafter"/>
</dbReference>
<dbReference type="Proteomes" id="UP000729402">
    <property type="component" value="Unassembled WGS sequence"/>
</dbReference>
<evidence type="ECO:0000256" key="13">
    <source>
        <dbReference type="SAM" id="MobiDB-lite"/>
    </source>
</evidence>
<comment type="similarity">
    <text evidence="3 12">Belongs to the hexokinase family.</text>
</comment>
<keyword evidence="17" id="KW-1185">Reference proteome</keyword>
<dbReference type="InterPro" id="IPR022672">
    <property type="entry name" value="Hexokinase_N"/>
</dbReference>
<keyword evidence="7 12" id="KW-0067">ATP-binding</keyword>
<evidence type="ECO:0000256" key="2">
    <source>
        <dbReference type="ARBA" id="ARBA00005028"/>
    </source>
</evidence>
<evidence type="ECO:0000313" key="17">
    <source>
        <dbReference type="Proteomes" id="UP000729402"/>
    </source>
</evidence>
<dbReference type="GO" id="GO:0005739">
    <property type="term" value="C:mitochondrion"/>
    <property type="evidence" value="ECO:0007669"/>
    <property type="project" value="UniProtKB-ARBA"/>
</dbReference>
<evidence type="ECO:0000256" key="10">
    <source>
        <dbReference type="ARBA" id="ARBA00047905"/>
    </source>
</evidence>
<evidence type="ECO:0000256" key="8">
    <source>
        <dbReference type="ARBA" id="ARBA00023152"/>
    </source>
</evidence>
<dbReference type="GO" id="GO:0004340">
    <property type="term" value="F:glucokinase activity"/>
    <property type="evidence" value="ECO:0007669"/>
    <property type="project" value="TreeGrafter"/>
</dbReference>
<gene>
    <name evidence="16" type="ORF">GUJ93_ZPchr0008g11503</name>
</gene>
<comment type="catalytic activity">
    <reaction evidence="9">
        <text>a D-hexose + ATP = a D-hexose 6-phosphate + ADP + H(+)</text>
        <dbReference type="Rhea" id="RHEA:22740"/>
        <dbReference type="ChEBI" id="CHEBI:4194"/>
        <dbReference type="ChEBI" id="CHEBI:15378"/>
        <dbReference type="ChEBI" id="CHEBI:30616"/>
        <dbReference type="ChEBI" id="CHEBI:229467"/>
        <dbReference type="ChEBI" id="CHEBI:456216"/>
        <dbReference type="EC" id="2.7.1.1"/>
    </reaction>
    <physiologicalReaction direction="left-to-right" evidence="9">
        <dbReference type="Rhea" id="RHEA:22741"/>
    </physiologicalReaction>
</comment>
<comment type="pathway">
    <text evidence="1">Carbohydrate degradation; glycolysis; D-glyceraldehyde 3-phosphate and glycerone phosphate from D-glucose: step 1/4.</text>
</comment>
<feature type="region of interest" description="Disordered" evidence="13">
    <location>
        <begin position="1"/>
        <end position="23"/>
    </location>
</feature>
<reference evidence="16" key="1">
    <citation type="journal article" date="2021" name="bioRxiv">
        <title>Whole Genome Assembly and Annotation of Northern Wild Rice, Zizania palustris L., Supports a Whole Genome Duplication in the Zizania Genus.</title>
        <authorList>
            <person name="Haas M."/>
            <person name="Kono T."/>
            <person name="Macchietto M."/>
            <person name="Millas R."/>
            <person name="McGilp L."/>
            <person name="Shao M."/>
            <person name="Duquette J."/>
            <person name="Hirsch C.N."/>
            <person name="Kimball J."/>
        </authorList>
    </citation>
    <scope>NUCLEOTIDE SEQUENCE</scope>
    <source>
        <tissue evidence="16">Fresh leaf tissue</tissue>
    </source>
</reference>
<dbReference type="OrthoDB" id="419537at2759"/>
<evidence type="ECO:0000256" key="7">
    <source>
        <dbReference type="ARBA" id="ARBA00022840"/>
    </source>
</evidence>
<feature type="domain" description="Hexokinase N-terminal" evidence="14">
    <location>
        <begin position="75"/>
        <end position="275"/>
    </location>
</feature>
<dbReference type="GO" id="GO:0005536">
    <property type="term" value="F:D-glucose binding"/>
    <property type="evidence" value="ECO:0007669"/>
    <property type="project" value="InterPro"/>
</dbReference>
<reference evidence="16" key="2">
    <citation type="submission" date="2021-02" db="EMBL/GenBank/DDBJ databases">
        <authorList>
            <person name="Kimball J.A."/>
            <person name="Haas M.W."/>
            <person name="Macchietto M."/>
            <person name="Kono T."/>
            <person name="Duquette J."/>
            <person name="Shao M."/>
        </authorList>
    </citation>
    <scope>NUCLEOTIDE SEQUENCE</scope>
    <source>
        <tissue evidence="16">Fresh leaf tissue</tissue>
    </source>
</reference>
<dbReference type="UniPathway" id="UPA00109">
    <property type="reaction ID" value="UER00180"/>
</dbReference>
<comment type="pathway">
    <text evidence="2">Carbohydrate metabolism; hexose metabolism.</text>
</comment>
<comment type="catalytic activity">
    <reaction evidence="11">
        <text>D-glucose + ATP = D-glucose 6-phosphate + ADP + H(+)</text>
        <dbReference type="Rhea" id="RHEA:17825"/>
        <dbReference type="ChEBI" id="CHEBI:4167"/>
        <dbReference type="ChEBI" id="CHEBI:15378"/>
        <dbReference type="ChEBI" id="CHEBI:30616"/>
        <dbReference type="ChEBI" id="CHEBI:61548"/>
        <dbReference type="ChEBI" id="CHEBI:456216"/>
        <dbReference type="EC" id="2.7.1.1"/>
    </reaction>
    <physiologicalReaction direction="left-to-right" evidence="11">
        <dbReference type="Rhea" id="RHEA:17826"/>
    </physiologicalReaction>
</comment>
<evidence type="ECO:0000256" key="4">
    <source>
        <dbReference type="ARBA" id="ARBA00022679"/>
    </source>
</evidence>
<evidence type="ECO:0000256" key="11">
    <source>
        <dbReference type="ARBA" id="ARBA00048160"/>
    </source>
</evidence>
<evidence type="ECO:0000256" key="9">
    <source>
        <dbReference type="ARBA" id="ARBA00044613"/>
    </source>
</evidence>
<dbReference type="PROSITE" id="PS51748">
    <property type="entry name" value="HEXOKINASE_2"/>
    <property type="match status" value="1"/>
</dbReference>
<dbReference type="GO" id="GO:0006006">
    <property type="term" value="P:glucose metabolic process"/>
    <property type="evidence" value="ECO:0007669"/>
    <property type="project" value="TreeGrafter"/>
</dbReference>
<dbReference type="PANTHER" id="PTHR19443">
    <property type="entry name" value="HEXOKINASE"/>
    <property type="match status" value="1"/>
</dbReference>
<evidence type="ECO:0000256" key="12">
    <source>
        <dbReference type="RuleBase" id="RU362007"/>
    </source>
</evidence>
<evidence type="ECO:0000256" key="3">
    <source>
        <dbReference type="ARBA" id="ARBA00009225"/>
    </source>
</evidence>
<comment type="catalytic activity">
    <reaction evidence="10">
        <text>D-fructose + ATP = D-fructose 6-phosphate + ADP + H(+)</text>
        <dbReference type="Rhea" id="RHEA:16125"/>
        <dbReference type="ChEBI" id="CHEBI:15378"/>
        <dbReference type="ChEBI" id="CHEBI:30616"/>
        <dbReference type="ChEBI" id="CHEBI:37721"/>
        <dbReference type="ChEBI" id="CHEBI:61527"/>
        <dbReference type="ChEBI" id="CHEBI:456216"/>
        <dbReference type="EC" id="2.7.1.1"/>
    </reaction>
    <physiologicalReaction direction="left-to-right" evidence="10">
        <dbReference type="Rhea" id="RHEA:16126"/>
    </physiologicalReaction>
</comment>
<organism evidence="16 17">
    <name type="scientific">Zizania palustris</name>
    <name type="common">Northern wild rice</name>
    <dbReference type="NCBI Taxonomy" id="103762"/>
    <lineage>
        <taxon>Eukaryota</taxon>
        <taxon>Viridiplantae</taxon>
        <taxon>Streptophyta</taxon>
        <taxon>Embryophyta</taxon>
        <taxon>Tracheophyta</taxon>
        <taxon>Spermatophyta</taxon>
        <taxon>Magnoliopsida</taxon>
        <taxon>Liliopsida</taxon>
        <taxon>Poales</taxon>
        <taxon>Poaceae</taxon>
        <taxon>BOP clade</taxon>
        <taxon>Oryzoideae</taxon>
        <taxon>Oryzeae</taxon>
        <taxon>Zizaniinae</taxon>
        <taxon>Zizania</taxon>
    </lineage>
</organism>
<keyword evidence="5 12" id="KW-0547">Nucleotide-binding</keyword>
<dbReference type="EC" id="2.7.1.-" evidence="12"/>